<evidence type="ECO:0000259" key="1">
    <source>
        <dbReference type="Pfam" id="PF08447"/>
    </source>
</evidence>
<dbReference type="SUPFAM" id="SSF55785">
    <property type="entry name" value="PYP-like sensor domain (PAS domain)"/>
    <property type="match status" value="1"/>
</dbReference>
<reference evidence="2 3" key="1">
    <citation type="submission" date="2019-06" db="EMBL/GenBank/DDBJ databases">
        <title>The draft genome of Rhizobium smilacinae PTYR-5.</title>
        <authorList>
            <person name="Liu L."/>
            <person name="Li L."/>
            <person name="Zhang X."/>
        </authorList>
    </citation>
    <scope>NUCLEOTIDE SEQUENCE [LARGE SCALE GENOMIC DNA]</scope>
    <source>
        <strain evidence="2 3">PTYR-5</strain>
    </source>
</reference>
<organism evidence="2 3">
    <name type="scientific">Aliirhizobium smilacinae</name>
    <dbReference type="NCBI Taxonomy" id="1395944"/>
    <lineage>
        <taxon>Bacteria</taxon>
        <taxon>Pseudomonadati</taxon>
        <taxon>Pseudomonadota</taxon>
        <taxon>Alphaproteobacteria</taxon>
        <taxon>Hyphomicrobiales</taxon>
        <taxon>Rhizobiaceae</taxon>
        <taxon>Aliirhizobium</taxon>
    </lineage>
</organism>
<dbReference type="EMBL" id="VDMN01000001">
    <property type="protein sequence ID" value="TNM65570.1"/>
    <property type="molecule type" value="Genomic_DNA"/>
</dbReference>
<dbReference type="InterPro" id="IPR000014">
    <property type="entry name" value="PAS"/>
</dbReference>
<dbReference type="Gene3D" id="3.30.450.20">
    <property type="entry name" value="PAS domain"/>
    <property type="match status" value="1"/>
</dbReference>
<accession>A0A5C4XSL6</accession>
<gene>
    <name evidence="2" type="ORF">FHP24_04750</name>
</gene>
<dbReference type="Proteomes" id="UP000311605">
    <property type="component" value="Unassembled WGS sequence"/>
</dbReference>
<protein>
    <submittedName>
        <fullName evidence="2">PAS domain-containing protein</fullName>
    </submittedName>
</protein>
<comment type="caution">
    <text evidence="2">The sequence shown here is derived from an EMBL/GenBank/DDBJ whole genome shotgun (WGS) entry which is preliminary data.</text>
</comment>
<dbReference type="OrthoDB" id="7905807at2"/>
<evidence type="ECO:0000313" key="3">
    <source>
        <dbReference type="Proteomes" id="UP000311605"/>
    </source>
</evidence>
<proteinExistence type="predicted"/>
<feature type="domain" description="PAS fold-3" evidence="1">
    <location>
        <begin position="48"/>
        <end position="135"/>
    </location>
</feature>
<dbReference type="CDD" id="cd00130">
    <property type="entry name" value="PAS"/>
    <property type="match status" value="1"/>
</dbReference>
<dbReference type="InterPro" id="IPR013655">
    <property type="entry name" value="PAS_fold_3"/>
</dbReference>
<keyword evidence="3" id="KW-1185">Reference proteome</keyword>
<sequence length="188" mass="20619">MLLAIGMKKSATRIASRMATSKYMGREKGVDLKDAVGFFSWDLNENKVFADSVFAYIYGIPPHELEIGAPIEQVIKHVAEDDMPRVAKSLHETIVSGKPCYQTYQITHPSGRSIVVTGQGRCLRNGDGMPSIYTGLVTAEEKGVKPSEADPLASHCMEALKLAKRRRHALAERYLTSALGALGRRADN</sequence>
<name>A0A5C4XSL6_9HYPH</name>
<dbReference type="InterPro" id="IPR035965">
    <property type="entry name" value="PAS-like_dom_sf"/>
</dbReference>
<evidence type="ECO:0000313" key="2">
    <source>
        <dbReference type="EMBL" id="TNM65570.1"/>
    </source>
</evidence>
<dbReference type="AlphaFoldDB" id="A0A5C4XSL6"/>
<dbReference type="Pfam" id="PF08447">
    <property type="entry name" value="PAS_3"/>
    <property type="match status" value="1"/>
</dbReference>